<feature type="transmembrane region" description="Helical" evidence="6">
    <location>
        <begin position="98"/>
        <end position="118"/>
    </location>
</feature>
<evidence type="ECO:0000313" key="12">
    <source>
        <dbReference type="RefSeq" id="XP_013411187.1"/>
    </source>
</evidence>
<evidence type="ECO:0000256" key="1">
    <source>
        <dbReference type="ARBA" id="ARBA00004141"/>
    </source>
</evidence>
<dbReference type="RefSeq" id="XP_013411184.1">
    <property type="nucleotide sequence ID" value="XM_013555730.1"/>
</dbReference>
<evidence type="ECO:0000313" key="8">
    <source>
        <dbReference type="Proteomes" id="UP000085678"/>
    </source>
</evidence>
<dbReference type="RefSeq" id="XP_013411185.1">
    <property type="nucleotide sequence ID" value="XM_013555731.1"/>
</dbReference>
<evidence type="ECO:0000313" key="10">
    <source>
        <dbReference type="RefSeq" id="XP_013411185.1"/>
    </source>
</evidence>
<gene>
    <name evidence="9 10 11 12 13" type="primary">LOC106174260</name>
</gene>
<name>A0A1S3JLE0_LINAN</name>
<evidence type="ECO:0000256" key="2">
    <source>
        <dbReference type="ARBA" id="ARBA00022692"/>
    </source>
</evidence>
<keyword evidence="4 5" id="KW-0472">Membrane</keyword>
<reference evidence="9 10" key="1">
    <citation type="submission" date="2025-04" db="UniProtKB">
        <authorList>
            <consortium name="RefSeq"/>
        </authorList>
    </citation>
    <scope>IDENTIFICATION</scope>
    <source>
        <tissue evidence="9 10">Gonads</tissue>
    </source>
</reference>
<feature type="transmembrane region" description="Helical" evidence="6">
    <location>
        <begin position="138"/>
        <end position="161"/>
    </location>
</feature>
<dbReference type="Proteomes" id="UP000085678">
    <property type="component" value="Unplaced"/>
</dbReference>
<evidence type="ECO:0000259" key="7">
    <source>
        <dbReference type="PROSITE" id="PS51225"/>
    </source>
</evidence>
<sequence length="172" mass="18887">MEPGIMVVTVPEQTVSSPGGHLQYLRSVPGIIRTTELVLSVLLLICTLVVVHGVAFQVGYFRSMVYVEFVTVMSIILIAVLCIINVTRLKAKIAIWPALEFIICGILFLSWLVAFLIACVEAAKYPFPQPGWNYAARIATAIFTAFITAILIVDVIVLFMACRGRPIFQAAV</sequence>
<keyword evidence="3 6" id="KW-1133">Transmembrane helix</keyword>
<comment type="subcellular location">
    <subcellularLocation>
        <location evidence="1">Membrane</location>
        <topology evidence="1">Multi-pass membrane protein</topology>
    </subcellularLocation>
</comment>
<dbReference type="PANTHER" id="PTHR22776">
    <property type="entry name" value="MARVEL-CONTAINING POTENTIAL LIPID RAFT-ASSOCIATED PROTEIN"/>
    <property type="match status" value="1"/>
</dbReference>
<dbReference type="InterPro" id="IPR050578">
    <property type="entry name" value="MARVEL-CKLF_proteins"/>
</dbReference>
<evidence type="ECO:0000256" key="4">
    <source>
        <dbReference type="ARBA" id="ARBA00023136"/>
    </source>
</evidence>
<dbReference type="AlphaFoldDB" id="A0A1S3JLE0"/>
<dbReference type="KEGG" id="lak:106174260"/>
<dbReference type="PANTHER" id="PTHR22776:SF49">
    <property type="entry name" value="MARVEL DOMAIN-CONTAINING PROTEIN"/>
    <property type="match status" value="1"/>
</dbReference>
<dbReference type="RefSeq" id="XP_013411187.1">
    <property type="nucleotide sequence ID" value="XM_013555733.1"/>
</dbReference>
<evidence type="ECO:0000256" key="6">
    <source>
        <dbReference type="SAM" id="Phobius"/>
    </source>
</evidence>
<feature type="transmembrane region" description="Helical" evidence="6">
    <location>
        <begin position="37"/>
        <end position="58"/>
    </location>
</feature>
<protein>
    <submittedName>
        <fullName evidence="9 10">Uncharacterized protein LOC106174260</fullName>
    </submittedName>
</protein>
<organism evidence="8 12">
    <name type="scientific">Lingula anatina</name>
    <name type="common">Brachiopod</name>
    <name type="synonym">Lingula unguis</name>
    <dbReference type="NCBI Taxonomy" id="7574"/>
    <lineage>
        <taxon>Eukaryota</taxon>
        <taxon>Metazoa</taxon>
        <taxon>Spiralia</taxon>
        <taxon>Lophotrochozoa</taxon>
        <taxon>Brachiopoda</taxon>
        <taxon>Linguliformea</taxon>
        <taxon>Lingulata</taxon>
        <taxon>Lingulida</taxon>
        <taxon>Linguloidea</taxon>
        <taxon>Lingulidae</taxon>
        <taxon>Lingula</taxon>
    </lineage>
</organism>
<dbReference type="GO" id="GO:0016020">
    <property type="term" value="C:membrane"/>
    <property type="evidence" value="ECO:0007669"/>
    <property type="project" value="UniProtKB-SubCell"/>
</dbReference>
<keyword evidence="2 5" id="KW-0812">Transmembrane</keyword>
<dbReference type="RefSeq" id="XP_013411188.1">
    <property type="nucleotide sequence ID" value="XM_013555734.1"/>
</dbReference>
<feature type="transmembrane region" description="Helical" evidence="6">
    <location>
        <begin position="64"/>
        <end position="86"/>
    </location>
</feature>
<evidence type="ECO:0000256" key="5">
    <source>
        <dbReference type="PROSITE-ProRule" id="PRU00581"/>
    </source>
</evidence>
<evidence type="ECO:0000313" key="13">
    <source>
        <dbReference type="RefSeq" id="XP_013411188.1"/>
    </source>
</evidence>
<accession>A0A1S3JLE0</accession>
<evidence type="ECO:0000256" key="3">
    <source>
        <dbReference type="ARBA" id="ARBA00022989"/>
    </source>
</evidence>
<keyword evidence="8" id="KW-1185">Reference proteome</keyword>
<feature type="domain" description="MARVEL" evidence="7">
    <location>
        <begin position="24"/>
        <end position="163"/>
    </location>
</feature>
<dbReference type="GeneID" id="106174260"/>
<evidence type="ECO:0000313" key="11">
    <source>
        <dbReference type="RefSeq" id="XP_013411186.1"/>
    </source>
</evidence>
<proteinExistence type="predicted"/>
<dbReference type="RefSeq" id="XP_013411186.1">
    <property type="nucleotide sequence ID" value="XM_013555732.1"/>
</dbReference>
<dbReference type="InterPro" id="IPR008253">
    <property type="entry name" value="Marvel"/>
</dbReference>
<evidence type="ECO:0000313" key="9">
    <source>
        <dbReference type="RefSeq" id="XP_013411184.1"/>
    </source>
</evidence>
<dbReference type="PROSITE" id="PS51225">
    <property type="entry name" value="MARVEL"/>
    <property type="match status" value="1"/>
</dbReference>
<dbReference type="Pfam" id="PF01284">
    <property type="entry name" value="MARVEL"/>
    <property type="match status" value="1"/>
</dbReference>